<name>A0A2W0HYS1_9BACI</name>
<accession>A0A2W0HYS1</accession>
<dbReference type="AlphaFoldDB" id="A0A2W0HYS1"/>
<gene>
    <name evidence="2" type="ORF">CR205_10315</name>
</gene>
<evidence type="ECO:0000313" key="3">
    <source>
        <dbReference type="Proteomes" id="UP000248066"/>
    </source>
</evidence>
<comment type="caution">
    <text evidence="2">The sequence shown here is derived from an EMBL/GenBank/DDBJ whole genome shotgun (WGS) entry which is preliminary data.</text>
</comment>
<dbReference type="EMBL" id="PDOF01000001">
    <property type="protein sequence ID" value="PYZ98938.1"/>
    <property type="molecule type" value="Genomic_DNA"/>
</dbReference>
<reference evidence="2 3" key="1">
    <citation type="submission" date="2017-10" db="EMBL/GenBank/DDBJ databases">
        <title>Bacillus sp. nov., a halophilic bacterium isolated from a Yangshapao Lake.</title>
        <authorList>
            <person name="Wang H."/>
        </authorList>
    </citation>
    <scope>NUCLEOTIDE SEQUENCE [LARGE SCALE GENOMIC DNA]</scope>
    <source>
        <strain evidence="2 3">YSP-3</strain>
    </source>
</reference>
<protein>
    <submittedName>
        <fullName evidence="2">Uncharacterized protein</fullName>
    </submittedName>
</protein>
<evidence type="ECO:0000313" key="2">
    <source>
        <dbReference type="EMBL" id="PYZ98938.1"/>
    </source>
</evidence>
<sequence length="80" mass="8791">MRWQGLGTSAAFIVVGVYAVLGMTGQMSREPGTEFLYPAIVWTLGFFIQQMPVGWIKTAGLLMAVLSAFYSLAQIVAHFF</sequence>
<organism evidence="2 3">
    <name type="scientific">Alteribacter lacisalsi</name>
    <dbReference type="NCBI Taxonomy" id="2045244"/>
    <lineage>
        <taxon>Bacteria</taxon>
        <taxon>Bacillati</taxon>
        <taxon>Bacillota</taxon>
        <taxon>Bacilli</taxon>
        <taxon>Bacillales</taxon>
        <taxon>Bacillaceae</taxon>
        <taxon>Alteribacter</taxon>
    </lineage>
</organism>
<dbReference type="RefSeq" id="WP_110519244.1">
    <property type="nucleotide sequence ID" value="NZ_PDOF01000001.1"/>
</dbReference>
<dbReference type="OrthoDB" id="9778740at2"/>
<dbReference type="Proteomes" id="UP000248066">
    <property type="component" value="Unassembled WGS sequence"/>
</dbReference>
<feature type="transmembrane region" description="Helical" evidence="1">
    <location>
        <begin position="59"/>
        <end position="79"/>
    </location>
</feature>
<feature type="transmembrane region" description="Helical" evidence="1">
    <location>
        <begin position="6"/>
        <end position="23"/>
    </location>
</feature>
<keyword evidence="1" id="KW-1133">Transmembrane helix</keyword>
<keyword evidence="1" id="KW-0812">Transmembrane</keyword>
<keyword evidence="1" id="KW-0472">Membrane</keyword>
<evidence type="ECO:0000256" key="1">
    <source>
        <dbReference type="SAM" id="Phobius"/>
    </source>
</evidence>
<proteinExistence type="predicted"/>
<keyword evidence="3" id="KW-1185">Reference proteome</keyword>